<dbReference type="Proteomes" id="UP000243887">
    <property type="component" value="Unassembled WGS sequence"/>
</dbReference>
<dbReference type="InterPro" id="IPR024213">
    <property type="entry name" value="DUF3822"/>
</dbReference>
<dbReference type="RefSeq" id="WP_090678713.1">
    <property type="nucleotide sequence ID" value="NZ_FORU01000006.1"/>
</dbReference>
<dbReference type="AlphaFoldDB" id="A0A1I3QQ30"/>
<reference evidence="2" key="1">
    <citation type="submission" date="2016-10" db="EMBL/GenBank/DDBJ databases">
        <authorList>
            <person name="Varghese N."/>
            <person name="Submissions S."/>
        </authorList>
    </citation>
    <scope>NUCLEOTIDE SEQUENCE [LARGE SCALE GENOMIC DNA]</scope>
    <source>
        <strain evidence="2">DSM 26542</strain>
    </source>
</reference>
<organism evidence="1 2">
    <name type="scientific">Myroides guanonis</name>
    <dbReference type="NCBI Taxonomy" id="1150112"/>
    <lineage>
        <taxon>Bacteria</taxon>
        <taxon>Pseudomonadati</taxon>
        <taxon>Bacteroidota</taxon>
        <taxon>Flavobacteriia</taxon>
        <taxon>Flavobacteriales</taxon>
        <taxon>Flavobacteriaceae</taxon>
        <taxon>Myroides</taxon>
    </lineage>
</organism>
<dbReference type="Gene3D" id="3.30.420.260">
    <property type="match status" value="1"/>
</dbReference>
<sequence length="264" mass="31374">MITSKNYTQLLIQVSLSQFTFLVKSQLSNEITSYQQIKLSNQEAIEQQLEEVFSKYEELRQSYDDILVFHDSRLNTFVPQAIFDENALGTYLQFTTKVFSTDFFSFDNLDSFEMNNVYVPFMNINNFLIDKFGAFHYHHLHTPLINQVLDFNKNQSTTRVYTHIQDNHFEIVVAKNSKLQLFNTYSYQTPEDFIYYLLFTYEQLQLNPDEHQLILFGTINKSDNRFKIAYEYIRNIEIKESKAFLSNNIESENAKKEHFILLNI</sequence>
<protein>
    <recommendedName>
        <fullName evidence="3">DUF3822 domain-containing protein</fullName>
    </recommendedName>
</protein>
<evidence type="ECO:0000313" key="1">
    <source>
        <dbReference type="EMBL" id="SFJ35995.1"/>
    </source>
</evidence>
<evidence type="ECO:0000313" key="2">
    <source>
        <dbReference type="Proteomes" id="UP000243887"/>
    </source>
</evidence>
<proteinExistence type="predicted"/>
<name>A0A1I3QQ30_9FLAO</name>
<accession>A0A1I3QQ30</accession>
<dbReference type="STRING" id="1150112.SAMN04487893_10673"/>
<dbReference type="OrthoDB" id="658622at2"/>
<keyword evidence="2" id="KW-1185">Reference proteome</keyword>
<dbReference type="Gene3D" id="3.30.420.250">
    <property type="match status" value="1"/>
</dbReference>
<dbReference type="Pfam" id="PF12864">
    <property type="entry name" value="DUF3822"/>
    <property type="match status" value="1"/>
</dbReference>
<evidence type="ECO:0008006" key="3">
    <source>
        <dbReference type="Google" id="ProtNLM"/>
    </source>
</evidence>
<dbReference type="CDD" id="cd24013">
    <property type="entry name" value="ASKHA_ATPase_BT3980-like"/>
    <property type="match status" value="1"/>
</dbReference>
<gene>
    <name evidence="1" type="ORF">SAMN04487893_10673</name>
</gene>
<dbReference type="EMBL" id="FORU01000006">
    <property type="protein sequence ID" value="SFJ35995.1"/>
    <property type="molecule type" value="Genomic_DNA"/>
</dbReference>